<dbReference type="EMBL" id="JAAWWB010000021">
    <property type="protein sequence ID" value="KAG6756444.1"/>
    <property type="molecule type" value="Genomic_DNA"/>
</dbReference>
<evidence type="ECO:0000313" key="2">
    <source>
        <dbReference type="Proteomes" id="UP000886885"/>
    </source>
</evidence>
<reference evidence="1" key="1">
    <citation type="journal article" date="2020" name="bioRxiv">
        <title>Hybrid origin of Populus tomentosa Carr. identified through genome sequencing and phylogenomic analysis.</title>
        <authorList>
            <person name="An X."/>
            <person name="Gao K."/>
            <person name="Chen Z."/>
            <person name="Li J."/>
            <person name="Yang X."/>
            <person name="Yang X."/>
            <person name="Zhou J."/>
            <person name="Guo T."/>
            <person name="Zhao T."/>
            <person name="Huang S."/>
            <person name="Miao D."/>
            <person name="Khan W.U."/>
            <person name="Rao P."/>
            <person name="Ye M."/>
            <person name="Lei B."/>
            <person name="Liao W."/>
            <person name="Wang J."/>
            <person name="Ji L."/>
            <person name="Li Y."/>
            <person name="Guo B."/>
            <person name="Mustafa N.S."/>
            <person name="Li S."/>
            <person name="Yun Q."/>
            <person name="Keller S.R."/>
            <person name="Mao J."/>
            <person name="Zhang R."/>
            <person name="Strauss S.H."/>
        </authorList>
    </citation>
    <scope>NUCLEOTIDE SEQUENCE</scope>
    <source>
        <strain evidence="1">GM15</strain>
        <tissue evidence="1">Leaf</tissue>
    </source>
</reference>
<dbReference type="Proteomes" id="UP000886885">
    <property type="component" value="Chromosome 11A"/>
</dbReference>
<protein>
    <submittedName>
        <fullName evidence="1">Uncharacterized protein</fullName>
    </submittedName>
</protein>
<sequence>MRGGEMASPYLHYQDSFGRFLERRVLLSCLKRVPRAPQSTTSHADLLFNHYWCTSPPSINGAGGARRHSNSYKLSKEQLRIYAPLSRHATCDYLAARREAATLLASLRLRRAMSPLEPWRFQQPRTMASASAALTALALPAHAVIKHMNRHVCGVGSRLIM</sequence>
<name>A0A8X8CJW2_POPTO</name>
<gene>
    <name evidence="1" type="ORF">POTOM_039873</name>
</gene>
<accession>A0A8X8CJW2</accession>
<organism evidence="1 2">
    <name type="scientific">Populus tomentosa</name>
    <name type="common">Chinese white poplar</name>
    <dbReference type="NCBI Taxonomy" id="118781"/>
    <lineage>
        <taxon>Eukaryota</taxon>
        <taxon>Viridiplantae</taxon>
        <taxon>Streptophyta</taxon>
        <taxon>Embryophyta</taxon>
        <taxon>Tracheophyta</taxon>
        <taxon>Spermatophyta</taxon>
        <taxon>Magnoliopsida</taxon>
        <taxon>eudicotyledons</taxon>
        <taxon>Gunneridae</taxon>
        <taxon>Pentapetalae</taxon>
        <taxon>rosids</taxon>
        <taxon>fabids</taxon>
        <taxon>Malpighiales</taxon>
        <taxon>Salicaceae</taxon>
        <taxon>Saliceae</taxon>
        <taxon>Populus</taxon>
    </lineage>
</organism>
<proteinExistence type="predicted"/>
<dbReference type="AlphaFoldDB" id="A0A8X8CJW2"/>
<evidence type="ECO:0000313" key="1">
    <source>
        <dbReference type="EMBL" id="KAG6756444.1"/>
    </source>
</evidence>
<keyword evidence="2" id="KW-1185">Reference proteome</keyword>
<comment type="caution">
    <text evidence="1">The sequence shown here is derived from an EMBL/GenBank/DDBJ whole genome shotgun (WGS) entry which is preliminary data.</text>
</comment>